<feature type="transmembrane region" description="Helical" evidence="1">
    <location>
        <begin position="36"/>
        <end position="61"/>
    </location>
</feature>
<name>A0A2M4DDR5_ANODA</name>
<organism evidence="2">
    <name type="scientific">Anopheles darlingi</name>
    <name type="common">Mosquito</name>
    <dbReference type="NCBI Taxonomy" id="43151"/>
    <lineage>
        <taxon>Eukaryota</taxon>
        <taxon>Metazoa</taxon>
        <taxon>Ecdysozoa</taxon>
        <taxon>Arthropoda</taxon>
        <taxon>Hexapoda</taxon>
        <taxon>Insecta</taxon>
        <taxon>Pterygota</taxon>
        <taxon>Neoptera</taxon>
        <taxon>Endopterygota</taxon>
        <taxon>Diptera</taxon>
        <taxon>Nematocera</taxon>
        <taxon>Culicoidea</taxon>
        <taxon>Culicidae</taxon>
        <taxon>Anophelinae</taxon>
        <taxon>Anopheles</taxon>
    </lineage>
</organism>
<dbReference type="AlphaFoldDB" id="A0A2M4DDR5"/>
<keyword evidence="1" id="KW-0812">Transmembrane</keyword>
<proteinExistence type="predicted"/>
<protein>
    <submittedName>
        <fullName evidence="2">Uncharacterized protein</fullName>
    </submittedName>
</protein>
<keyword evidence="1" id="KW-0472">Membrane</keyword>
<evidence type="ECO:0000313" key="2">
    <source>
        <dbReference type="EMBL" id="MBW75743.1"/>
    </source>
</evidence>
<accession>A0A2M4DDR5</accession>
<reference evidence="2" key="1">
    <citation type="submission" date="2018-01" db="EMBL/GenBank/DDBJ databases">
        <title>An insight into the sialome of Amazonian anophelines.</title>
        <authorList>
            <person name="Ribeiro J.M."/>
            <person name="Scarpassa V."/>
            <person name="Calvo E."/>
        </authorList>
    </citation>
    <scope>NUCLEOTIDE SEQUENCE</scope>
</reference>
<keyword evidence="1" id="KW-1133">Transmembrane helix</keyword>
<evidence type="ECO:0000256" key="1">
    <source>
        <dbReference type="SAM" id="Phobius"/>
    </source>
</evidence>
<dbReference type="EMBL" id="GGFL01011565">
    <property type="protein sequence ID" value="MBW75743.1"/>
    <property type="molecule type" value="Transcribed_RNA"/>
</dbReference>
<sequence length="78" mass="9104">MKRFFFFFAVVVVFCYNCLALFCFGNRLRHLHRGGHFTSMSFAMMVAITIPPVFFSLYFIINSLGGHFETSNLQTIRH</sequence>